<dbReference type="InterPro" id="IPR029033">
    <property type="entry name" value="His_PPase_superfam"/>
</dbReference>
<dbReference type="AlphaFoldDB" id="A0AAN4VYN4"/>
<dbReference type="InterPro" id="IPR017578">
    <property type="entry name" value="Ribazole_CobC"/>
</dbReference>
<keyword evidence="2" id="KW-0312">Gluconeogenesis</keyword>
<dbReference type="RefSeq" id="WP_338237764.1">
    <property type="nucleotide sequence ID" value="NZ_BQKE01000002.1"/>
</dbReference>
<evidence type="ECO:0000256" key="3">
    <source>
        <dbReference type="ARBA" id="ARBA00023152"/>
    </source>
</evidence>
<evidence type="ECO:0000256" key="1">
    <source>
        <dbReference type="ARBA" id="ARBA00006717"/>
    </source>
</evidence>
<dbReference type="SMART" id="SM00855">
    <property type="entry name" value="PGAM"/>
    <property type="match status" value="1"/>
</dbReference>
<comment type="caution">
    <text evidence="7">The sequence shown here is derived from an EMBL/GenBank/DDBJ whole genome shotgun (WGS) entry which is preliminary data.</text>
</comment>
<organism evidence="7 8">
    <name type="scientific">Persicobacter diffluens</name>
    <dbReference type="NCBI Taxonomy" id="981"/>
    <lineage>
        <taxon>Bacteria</taxon>
        <taxon>Pseudomonadati</taxon>
        <taxon>Bacteroidota</taxon>
        <taxon>Cytophagia</taxon>
        <taxon>Cytophagales</taxon>
        <taxon>Persicobacteraceae</taxon>
        <taxon>Persicobacter</taxon>
    </lineage>
</organism>
<dbReference type="EMBL" id="BQKE01000002">
    <property type="protein sequence ID" value="GJM62481.1"/>
    <property type="molecule type" value="Genomic_DNA"/>
</dbReference>
<dbReference type="GO" id="GO:0016868">
    <property type="term" value="F:intramolecular phosphotransferase activity"/>
    <property type="evidence" value="ECO:0007669"/>
    <property type="project" value="InterPro"/>
</dbReference>
<dbReference type="Proteomes" id="UP001310022">
    <property type="component" value="Unassembled WGS sequence"/>
</dbReference>
<accession>A0AAN4VYN4</accession>
<dbReference type="GO" id="GO:0006094">
    <property type="term" value="P:gluconeogenesis"/>
    <property type="evidence" value="ECO:0007669"/>
    <property type="project" value="UniProtKB-KW"/>
</dbReference>
<evidence type="ECO:0000313" key="7">
    <source>
        <dbReference type="EMBL" id="GJM62481.1"/>
    </source>
</evidence>
<keyword evidence="8" id="KW-1185">Reference proteome</keyword>
<dbReference type="SUPFAM" id="SSF53254">
    <property type="entry name" value="Phosphoglycerate mutase-like"/>
    <property type="match status" value="1"/>
</dbReference>
<evidence type="ECO:0000256" key="2">
    <source>
        <dbReference type="ARBA" id="ARBA00022432"/>
    </source>
</evidence>
<dbReference type="CDD" id="cd07067">
    <property type="entry name" value="HP_PGM_like"/>
    <property type="match status" value="1"/>
</dbReference>
<proteinExistence type="inferred from homology"/>
<feature type="site" description="Transition state stabilizer" evidence="6">
    <location>
        <position position="141"/>
    </location>
</feature>
<dbReference type="EC" id="3.1.3.73" evidence="5"/>
<dbReference type="InterPro" id="IPR005952">
    <property type="entry name" value="Phosphogly_mut1"/>
</dbReference>
<evidence type="ECO:0000256" key="4">
    <source>
        <dbReference type="ARBA" id="ARBA00023235"/>
    </source>
</evidence>
<dbReference type="GO" id="GO:0006096">
    <property type="term" value="P:glycolytic process"/>
    <property type="evidence" value="ECO:0007669"/>
    <property type="project" value="UniProtKB-KW"/>
</dbReference>
<dbReference type="InterPro" id="IPR013078">
    <property type="entry name" value="His_Pase_superF_clade-1"/>
</dbReference>
<comment type="similarity">
    <text evidence="1">Belongs to the phosphoglycerate mutase family. BPG-dependent PGAM subfamily.</text>
</comment>
<evidence type="ECO:0000256" key="5">
    <source>
        <dbReference type="NCBIfam" id="TIGR03162"/>
    </source>
</evidence>
<dbReference type="Gene3D" id="3.40.50.1240">
    <property type="entry name" value="Phosphoglycerate mutase-like"/>
    <property type="match status" value="1"/>
</dbReference>
<evidence type="ECO:0000256" key="6">
    <source>
        <dbReference type="PIRSR" id="PIRSR613078-3"/>
    </source>
</evidence>
<gene>
    <name evidence="7" type="primary">gpmB</name>
    <name evidence="7" type="ORF">PEDI_30330</name>
</gene>
<sequence length="188" mass="21713">MEVYLLRHTAVDTPKGQCYGQLDVNLKESFPAEWQAIKAKLPEHFDRIYSSPLSRCIRLSSTLQPAATLHTDDRLMEMNFGQWEGKLWREIHRPSLDAWGQDFVNIAPPDGESFQIMYDRVVPFFEELRQQTHEKVLVCAHAGTIRCAFTYLLGIPLQNGFKIQLDYGQCVKVEFGDNPMLDKVVFDF</sequence>
<dbReference type="GO" id="GO:0009236">
    <property type="term" value="P:cobalamin biosynthetic process"/>
    <property type="evidence" value="ECO:0007669"/>
    <property type="project" value="UniProtKB-UniRule"/>
</dbReference>
<reference evidence="7 8" key="1">
    <citation type="submission" date="2021-12" db="EMBL/GenBank/DDBJ databases">
        <title>Genome sequencing of bacteria with rrn-lacking chromosome and rrn-plasmid.</title>
        <authorList>
            <person name="Anda M."/>
            <person name="Iwasaki W."/>
        </authorList>
    </citation>
    <scope>NUCLEOTIDE SEQUENCE [LARGE SCALE GENOMIC DNA]</scope>
    <source>
        <strain evidence="7 8">NBRC 15940</strain>
    </source>
</reference>
<dbReference type="PANTHER" id="PTHR11931">
    <property type="entry name" value="PHOSPHOGLYCERATE MUTASE"/>
    <property type="match status" value="1"/>
</dbReference>
<protein>
    <recommendedName>
        <fullName evidence="5">Alpha-ribazole phosphatase</fullName>
        <ecNumber evidence="5">3.1.3.73</ecNumber>
    </recommendedName>
</protein>
<keyword evidence="3" id="KW-0324">Glycolysis</keyword>
<name>A0AAN4VYN4_9BACT</name>
<keyword evidence="4" id="KW-0413">Isomerase</keyword>
<dbReference type="NCBIfam" id="TIGR03162">
    <property type="entry name" value="ribazole_cobC"/>
    <property type="match status" value="1"/>
</dbReference>
<evidence type="ECO:0000313" key="8">
    <source>
        <dbReference type="Proteomes" id="UP001310022"/>
    </source>
</evidence>
<dbReference type="GO" id="GO:0043755">
    <property type="term" value="F:alpha-ribazole phosphatase activity"/>
    <property type="evidence" value="ECO:0007669"/>
    <property type="project" value="UniProtKB-UniRule"/>
</dbReference>
<dbReference type="Pfam" id="PF00300">
    <property type="entry name" value="His_Phos_1"/>
    <property type="match status" value="1"/>
</dbReference>